<gene>
    <name evidence="2" type="ORF">SEPCBS57363_006559</name>
</gene>
<accession>A0ABP0E6A2</accession>
<feature type="region of interest" description="Disordered" evidence="1">
    <location>
        <begin position="55"/>
        <end position="80"/>
    </location>
</feature>
<protein>
    <recommendedName>
        <fullName evidence="4">Protein kinase domain-containing protein</fullName>
    </recommendedName>
</protein>
<evidence type="ECO:0008006" key="4">
    <source>
        <dbReference type="Google" id="ProtNLM"/>
    </source>
</evidence>
<name>A0ABP0E6A2_9PEZI</name>
<evidence type="ECO:0000256" key="1">
    <source>
        <dbReference type="SAM" id="MobiDB-lite"/>
    </source>
</evidence>
<reference evidence="2 3" key="1">
    <citation type="submission" date="2024-01" db="EMBL/GenBank/DDBJ databases">
        <authorList>
            <person name="Allen C."/>
            <person name="Tagirdzhanova G."/>
        </authorList>
    </citation>
    <scope>NUCLEOTIDE SEQUENCE [LARGE SCALE GENOMIC DNA]</scope>
    <source>
        <strain evidence="2 3">CBS 573.63</strain>
    </source>
</reference>
<sequence length="263" mass="29219">MNSNFYTGQNTKIMTDDNGTDYDCPGIAVPGQDETEVDHSTIQPAAPGPVAVVAKPAAARRSSLTQHADASDQKNDDNNNTLEAIPITTYLHTEHRETHRLIVDYGGAPFEVTWTGDKEYPSFDNFPNLDTGTIVSRMQQSPVMASLWKASTPVGFGSNASTRLDKSRDRFPIIKLAHPDEQSRRFLQHEFFILSRLMTVPDLPVVRIDPEPILDGDLLCGFRMEELDKMPIPEFFSRKESVEHALQQLHAAGYSHGDAHGSN</sequence>
<organism evidence="2 3">
    <name type="scientific">Sporothrix epigloea</name>
    <dbReference type="NCBI Taxonomy" id="1892477"/>
    <lineage>
        <taxon>Eukaryota</taxon>
        <taxon>Fungi</taxon>
        <taxon>Dikarya</taxon>
        <taxon>Ascomycota</taxon>
        <taxon>Pezizomycotina</taxon>
        <taxon>Sordariomycetes</taxon>
        <taxon>Sordariomycetidae</taxon>
        <taxon>Ophiostomatales</taxon>
        <taxon>Ophiostomataceae</taxon>
        <taxon>Sporothrix</taxon>
    </lineage>
</organism>
<dbReference type="EMBL" id="CAWUOM010000208">
    <property type="protein sequence ID" value="CAK7275201.1"/>
    <property type="molecule type" value="Genomic_DNA"/>
</dbReference>
<evidence type="ECO:0000313" key="2">
    <source>
        <dbReference type="EMBL" id="CAK7275201.1"/>
    </source>
</evidence>
<feature type="non-terminal residue" evidence="2">
    <location>
        <position position="263"/>
    </location>
</feature>
<proteinExistence type="predicted"/>
<dbReference type="Proteomes" id="UP001642501">
    <property type="component" value="Unassembled WGS sequence"/>
</dbReference>
<comment type="caution">
    <text evidence="2">The sequence shown here is derived from an EMBL/GenBank/DDBJ whole genome shotgun (WGS) entry which is preliminary data.</text>
</comment>
<evidence type="ECO:0000313" key="3">
    <source>
        <dbReference type="Proteomes" id="UP001642501"/>
    </source>
</evidence>
<keyword evidence="3" id="KW-1185">Reference proteome</keyword>